<accession>A0AAT9FGC7</accession>
<keyword evidence="3" id="KW-0812">Transmembrane</keyword>
<dbReference type="InterPro" id="IPR058625">
    <property type="entry name" value="MdtA-like_BSH"/>
</dbReference>
<dbReference type="SUPFAM" id="SSF111369">
    <property type="entry name" value="HlyD-like secretion proteins"/>
    <property type="match status" value="1"/>
</dbReference>
<comment type="similarity">
    <text evidence="1">Belongs to the membrane fusion protein (MFP) (TC 8.A.1) family.</text>
</comment>
<dbReference type="AlphaFoldDB" id="A0AAT9FGC7"/>
<dbReference type="Gene3D" id="2.40.30.170">
    <property type="match status" value="1"/>
</dbReference>
<name>A0AAT9FGC7_9BACT</name>
<keyword evidence="2" id="KW-0175">Coiled coil</keyword>
<protein>
    <submittedName>
        <fullName evidence="5">Membrane protein</fullName>
    </submittedName>
</protein>
<dbReference type="Gene3D" id="2.40.420.20">
    <property type="match status" value="1"/>
</dbReference>
<dbReference type="Gene3D" id="1.10.287.470">
    <property type="entry name" value="Helix hairpin bin"/>
    <property type="match status" value="1"/>
</dbReference>
<dbReference type="Pfam" id="PF25917">
    <property type="entry name" value="BSH_RND"/>
    <property type="match status" value="1"/>
</dbReference>
<evidence type="ECO:0000259" key="4">
    <source>
        <dbReference type="Pfam" id="PF25917"/>
    </source>
</evidence>
<dbReference type="KEGG" id="osu:NT6N_00530"/>
<dbReference type="EMBL" id="AP026866">
    <property type="protein sequence ID" value="BDS05013.1"/>
    <property type="molecule type" value="Genomic_DNA"/>
</dbReference>
<reference evidence="5" key="1">
    <citation type="submission" date="2024-07" db="EMBL/GenBank/DDBJ databases">
        <title>Complete genome sequence of Verrucomicrobiaceae bacterium NT6N.</title>
        <authorList>
            <person name="Huang C."/>
            <person name="Takami H."/>
            <person name="Hamasaki K."/>
        </authorList>
    </citation>
    <scope>NUCLEOTIDE SEQUENCE</scope>
    <source>
        <strain evidence="5">NT6N</strain>
    </source>
</reference>
<proteinExistence type="inferred from homology"/>
<dbReference type="PANTHER" id="PTHR30469:SF12">
    <property type="entry name" value="MULTIDRUG RESISTANCE PROTEIN MDTA"/>
    <property type="match status" value="1"/>
</dbReference>
<feature type="domain" description="Multidrug resistance protein MdtA-like barrel-sandwich hybrid" evidence="4">
    <location>
        <begin position="70"/>
        <end position="213"/>
    </location>
</feature>
<dbReference type="PANTHER" id="PTHR30469">
    <property type="entry name" value="MULTIDRUG RESISTANCE PROTEIN MDTA"/>
    <property type="match status" value="1"/>
</dbReference>
<evidence type="ECO:0000256" key="3">
    <source>
        <dbReference type="SAM" id="Phobius"/>
    </source>
</evidence>
<dbReference type="GO" id="GO:0015562">
    <property type="term" value="F:efflux transmembrane transporter activity"/>
    <property type="evidence" value="ECO:0007669"/>
    <property type="project" value="TreeGrafter"/>
</dbReference>
<keyword evidence="3" id="KW-1133">Transmembrane helix</keyword>
<keyword evidence="3" id="KW-0472">Membrane</keyword>
<dbReference type="GO" id="GO:1990281">
    <property type="term" value="C:efflux pump complex"/>
    <property type="evidence" value="ECO:0007669"/>
    <property type="project" value="TreeGrafter"/>
</dbReference>
<organism evidence="5">
    <name type="scientific">Oceaniferula spumae</name>
    <dbReference type="NCBI Taxonomy" id="2979115"/>
    <lineage>
        <taxon>Bacteria</taxon>
        <taxon>Pseudomonadati</taxon>
        <taxon>Verrucomicrobiota</taxon>
        <taxon>Verrucomicrobiia</taxon>
        <taxon>Verrucomicrobiales</taxon>
        <taxon>Verrucomicrobiaceae</taxon>
        <taxon>Oceaniferula</taxon>
    </lineage>
</organism>
<gene>
    <name evidence="5" type="ORF">NT6N_00530</name>
</gene>
<dbReference type="InterPro" id="IPR006143">
    <property type="entry name" value="RND_pump_MFP"/>
</dbReference>
<feature type="transmembrane region" description="Helical" evidence="3">
    <location>
        <begin position="7"/>
        <end position="25"/>
    </location>
</feature>
<dbReference type="NCBIfam" id="TIGR01730">
    <property type="entry name" value="RND_mfp"/>
    <property type="match status" value="1"/>
</dbReference>
<evidence type="ECO:0000313" key="5">
    <source>
        <dbReference type="EMBL" id="BDS05013.1"/>
    </source>
</evidence>
<evidence type="ECO:0000256" key="1">
    <source>
        <dbReference type="ARBA" id="ARBA00009477"/>
    </source>
</evidence>
<sequence length="381" mass="41516">MKTIVKIIVPLAIIGGAFLLGKFIVGTKEERKSQKPQPVIPQVDLATVPLADHQPPVLSYGTVQSYFETTLTPQVTGQIVEVSPKFRVGEMVKKGDLLARLDDTDYQSALATQQANLELQKRTLAEEEILAKQASEDWLASGRKLSSASEFVLRKPQMATAKANISSAEASIQKATADIERTRITAPYDAVVTERTASLGNLATAQTSLGTLVATERAEVRLPLTADQFARIEIPSKSEIDLTSPNKPGVVWKATLKRTEPTVDPQNQVIYIIAEVKNPYTVGEQTLAVGTFVNASIPATTIDNAYRVPEAALVNDAYLWIVDAENKLVKADAERVYSHNAHAYVRLSSQDIKPPLKVVTRPLSNFREGTTVQAADDTAKK</sequence>
<feature type="coiled-coil region" evidence="2">
    <location>
        <begin position="117"/>
        <end position="178"/>
    </location>
</feature>
<dbReference type="Gene3D" id="2.40.50.100">
    <property type="match status" value="1"/>
</dbReference>
<evidence type="ECO:0000256" key="2">
    <source>
        <dbReference type="SAM" id="Coils"/>
    </source>
</evidence>